<evidence type="ECO:0000256" key="3">
    <source>
        <dbReference type="ARBA" id="ARBA00022989"/>
    </source>
</evidence>
<dbReference type="InParanoid" id="A0A1Q3AUN0"/>
<organism evidence="7 8">
    <name type="scientific">Cephalotus follicularis</name>
    <name type="common">Albany pitcher plant</name>
    <dbReference type="NCBI Taxonomy" id="3775"/>
    <lineage>
        <taxon>Eukaryota</taxon>
        <taxon>Viridiplantae</taxon>
        <taxon>Streptophyta</taxon>
        <taxon>Embryophyta</taxon>
        <taxon>Tracheophyta</taxon>
        <taxon>Spermatophyta</taxon>
        <taxon>Magnoliopsida</taxon>
        <taxon>eudicotyledons</taxon>
        <taxon>Gunneridae</taxon>
        <taxon>Pentapetalae</taxon>
        <taxon>rosids</taxon>
        <taxon>fabids</taxon>
        <taxon>Oxalidales</taxon>
        <taxon>Cephalotaceae</taxon>
        <taxon>Cephalotus</taxon>
    </lineage>
</organism>
<evidence type="ECO:0000256" key="4">
    <source>
        <dbReference type="ARBA" id="ARBA00023136"/>
    </source>
</evidence>
<feature type="transmembrane region" description="Helical" evidence="5">
    <location>
        <begin position="77"/>
        <end position="94"/>
    </location>
</feature>
<feature type="non-terminal residue" evidence="7">
    <location>
        <position position="1"/>
    </location>
</feature>
<feature type="domain" description="SLC26A/SulP transporter" evidence="6">
    <location>
        <begin position="3"/>
        <end position="48"/>
    </location>
</feature>
<dbReference type="Proteomes" id="UP000187406">
    <property type="component" value="Unassembled WGS sequence"/>
</dbReference>
<comment type="caution">
    <text evidence="7">The sequence shown here is derived from an EMBL/GenBank/DDBJ whole genome shotgun (WGS) entry which is preliminary data.</text>
</comment>
<keyword evidence="3 5" id="KW-1133">Transmembrane helix</keyword>
<dbReference type="EMBL" id="BDDD01000105">
    <property type="protein sequence ID" value="GAV59292.1"/>
    <property type="molecule type" value="Genomic_DNA"/>
</dbReference>
<keyword evidence="4 5" id="KW-0472">Membrane</keyword>
<sequence length="115" mass="12362">INALMGSSREIGIGPVAVVLLLMSAMIHKAADPVADPITYRKIAFTLTAILASIILSAFPGLIDINKALYIWKVDKLGFLACIGAFFGVLFASVKCVTEEEEGFKETGQRSNFNP</sequence>
<dbReference type="GO" id="GO:0016020">
    <property type="term" value="C:membrane"/>
    <property type="evidence" value="ECO:0007669"/>
    <property type="project" value="UniProtKB-SubCell"/>
</dbReference>
<evidence type="ECO:0000256" key="1">
    <source>
        <dbReference type="ARBA" id="ARBA00004141"/>
    </source>
</evidence>
<evidence type="ECO:0000313" key="8">
    <source>
        <dbReference type="Proteomes" id="UP000187406"/>
    </source>
</evidence>
<evidence type="ECO:0000313" key="7">
    <source>
        <dbReference type="EMBL" id="GAV59292.1"/>
    </source>
</evidence>
<accession>A0A1Q3AUN0</accession>
<name>A0A1Q3AUN0_CEPFO</name>
<gene>
    <name evidence="7" type="ORF">CFOL_v3_02823</name>
</gene>
<dbReference type="InterPro" id="IPR001902">
    <property type="entry name" value="SLC26A/SulP_fam"/>
</dbReference>
<dbReference type="PANTHER" id="PTHR11814">
    <property type="entry name" value="SULFATE TRANSPORTER"/>
    <property type="match status" value="1"/>
</dbReference>
<dbReference type="Pfam" id="PF00916">
    <property type="entry name" value="Sulfate_transp"/>
    <property type="match status" value="1"/>
</dbReference>
<protein>
    <recommendedName>
        <fullName evidence="6">SLC26A/SulP transporter domain-containing protein</fullName>
    </recommendedName>
</protein>
<evidence type="ECO:0000256" key="5">
    <source>
        <dbReference type="SAM" id="Phobius"/>
    </source>
</evidence>
<feature type="transmembrane region" description="Helical" evidence="5">
    <location>
        <begin position="43"/>
        <end position="65"/>
    </location>
</feature>
<dbReference type="OrthoDB" id="288203at2759"/>
<evidence type="ECO:0000259" key="6">
    <source>
        <dbReference type="Pfam" id="PF00916"/>
    </source>
</evidence>
<keyword evidence="2 5" id="KW-0812">Transmembrane</keyword>
<evidence type="ECO:0000256" key="2">
    <source>
        <dbReference type="ARBA" id="ARBA00022692"/>
    </source>
</evidence>
<reference evidence="8" key="1">
    <citation type="submission" date="2016-04" db="EMBL/GenBank/DDBJ databases">
        <title>Cephalotus genome sequencing.</title>
        <authorList>
            <person name="Fukushima K."/>
            <person name="Hasebe M."/>
            <person name="Fang X."/>
        </authorList>
    </citation>
    <scope>NUCLEOTIDE SEQUENCE [LARGE SCALE GENOMIC DNA]</scope>
    <source>
        <strain evidence="8">cv. St1</strain>
    </source>
</reference>
<proteinExistence type="predicted"/>
<dbReference type="AlphaFoldDB" id="A0A1Q3AUN0"/>
<keyword evidence="8" id="KW-1185">Reference proteome</keyword>
<comment type="subcellular location">
    <subcellularLocation>
        <location evidence="1">Membrane</location>
        <topology evidence="1">Multi-pass membrane protein</topology>
    </subcellularLocation>
</comment>
<feature type="transmembrane region" description="Helical" evidence="5">
    <location>
        <begin position="12"/>
        <end position="31"/>
    </location>
</feature>
<dbReference type="GO" id="GO:0055085">
    <property type="term" value="P:transmembrane transport"/>
    <property type="evidence" value="ECO:0007669"/>
    <property type="project" value="InterPro"/>
</dbReference>
<dbReference type="STRING" id="3775.A0A1Q3AUN0"/>
<dbReference type="InterPro" id="IPR011547">
    <property type="entry name" value="SLC26A/SulP_dom"/>
</dbReference>